<name>A0A841E729_9ACTN</name>
<dbReference type="SUPFAM" id="SSF82153">
    <property type="entry name" value="FAS1 domain"/>
    <property type="match status" value="1"/>
</dbReference>
<comment type="caution">
    <text evidence="1">The sequence shown here is derived from an EMBL/GenBank/DDBJ whole genome shotgun (WGS) entry which is preliminary data.</text>
</comment>
<sequence length="48" mass="5025">MLTCHVVEGKHAPGELENGSFTSLQGETVETSGSGEDYTVDGVLMPQS</sequence>
<accession>A0A841E729</accession>
<proteinExistence type="predicted"/>
<dbReference type="AlphaFoldDB" id="A0A841E729"/>
<evidence type="ECO:0000313" key="2">
    <source>
        <dbReference type="Proteomes" id="UP000578077"/>
    </source>
</evidence>
<gene>
    <name evidence="1" type="ORF">HNR25_002567</name>
</gene>
<dbReference type="EMBL" id="JACHLY010000001">
    <property type="protein sequence ID" value="MBB5998816.1"/>
    <property type="molecule type" value="Genomic_DNA"/>
</dbReference>
<organism evidence="1 2">
    <name type="scientific">Streptomonospora salina</name>
    <dbReference type="NCBI Taxonomy" id="104205"/>
    <lineage>
        <taxon>Bacteria</taxon>
        <taxon>Bacillati</taxon>
        <taxon>Actinomycetota</taxon>
        <taxon>Actinomycetes</taxon>
        <taxon>Streptosporangiales</taxon>
        <taxon>Nocardiopsidaceae</taxon>
        <taxon>Streptomonospora</taxon>
    </lineage>
</organism>
<reference evidence="1 2" key="1">
    <citation type="submission" date="2020-08" db="EMBL/GenBank/DDBJ databases">
        <title>Sequencing the genomes of 1000 actinobacteria strains.</title>
        <authorList>
            <person name="Klenk H.-P."/>
        </authorList>
    </citation>
    <scope>NUCLEOTIDE SEQUENCE [LARGE SCALE GENOMIC DNA]</scope>
    <source>
        <strain evidence="1 2">DSM 44593</strain>
    </source>
</reference>
<keyword evidence="2" id="KW-1185">Reference proteome</keyword>
<dbReference type="Proteomes" id="UP000578077">
    <property type="component" value="Unassembled WGS sequence"/>
</dbReference>
<evidence type="ECO:0000313" key="1">
    <source>
        <dbReference type="EMBL" id="MBB5998816.1"/>
    </source>
</evidence>
<protein>
    <submittedName>
        <fullName evidence="1">Putative surface protein with fasciclin (FAS1) repeats</fullName>
    </submittedName>
</protein>
<dbReference type="InterPro" id="IPR036378">
    <property type="entry name" value="FAS1_dom_sf"/>
</dbReference>